<accession>A0A183GMR8</accession>
<evidence type="ECO:0000313" key="3">
    <source>
        <dbReference type="Proteomes" id="UP000050761"/>
    </source>
</evidence>
<organism evidence="3 4">
    <name type="scientific">Heligmosomoides polygyrus</name>
    <name type="common">Parasitic roundworm</name>
    <dbReference type="NCBI Taxonomy" id="6339"/>
    <lineage>
        <taxon>Eukaryota</taxon>
        <taxon>Metazoa</taxon>
        <taxon>Ecdysozoa</taxon>
        <taxon>Nematoda</taxon>
        <taxon>Chromadorea</taxon>
        <taxon>Rhabditida</taxon>
        <taxon>Rhabditina</taxon>
        <taxon>Rhabditomorpha</taxon>
        <taxon>Strongyloidea</taxon>
        <taxon>Heligmosomidae</taxon>
        <taxon>Heligmosomoides</taxon>
    </lineage>
</organism>
<dbReference type="AlphaFoldDB" id="A0A183GMR8"/>
<reference evidence="4" key="2">
    <citation type="submission" date="2019-09" db="UniProtKB">
        <authorList>
            <consortium name="WormBaseParasite"/>
        </authorList>
    </citation>
    <scope>IDENTIFICATION</scope>
</reference>
<dbReference type="WBParaSite" id="HPBE_0002398801-mRNA-1">
    <property type="protein sequence ID" value="HPBE_0002398801-mRNA-1"/>
    <property type="gene ID" value="HPBE_0002398801"/>
</dbReference>
<gene>
    <name evidence="2" type="ORF">HPBE_LOCUS23987</name>
</gene>
<evidence type="ECO:0000256" key="1">
    <source>
        <dbReference type="SAM" id="MobiDB-lite"/>
    </source>
</evidence>
<name>A0A183GMR8_HELPZ</name>
<protein>
    <submittedName>
        <fullName evidence="4">Secreted protein</fullName>
    </submittedName>
</protein>
<proteinExistence type="predicted"/>
<dbReference type="Proteomes" id="UP000050761">
    <property type="component" value="Unassembled WGS sequence"/>
</dbReference>
<feature type="compositionally biased region" description="Basic residues" evidence="1">
    <location>
        <begin position="1"/>
        <end position="12"/>
    </location>
</feature>
<feature type="region of interest" description="Disordered" evidence="1">
    <location>
        <begin position="1"/>
        <end position="30"/>
    </location>
</feature>
<reference evidence="2 3" key="1">
    <citation type="submission" date="2018-11" db="EMBL/GenBank/DDBJ databases">
        <authorList>
            <consortium name="Pathogen Informatics"/>
        </authorList>
    </citation>
    <scope>NUCLEOTIDE SEQUENCE [LARGE SCALE GENOMIC DNA]</scope>
</reference>
<evidence type="ECO:0000313" key="4">
    <source>
        <dbReference type="WBParaSite" id="HPBE_0002398801-mRNA-1"/>
    </source>
</evidence>
<accession>A0A3P8EC68</accession>
<evidence type="ECO:0000313" key="2">
    <source>
        <dbReference type="EMBL" id="VDP42214.1"/>
    </source>
</evidence>
<sequence length="72" mass="7967">MHARRPSLHHGKLLGLTGTTEVDGTPQTSETRQRALVLLLLQLKLLLMEYGNVDHRGSTVDDCPEPDYGSAR</sequence>
<dbReference type="EMBL" id="UZAH01035704">
    <property type="protein sequence ID" value="VDP42214.1"/>
    <property type="molecule type" value="Genomic_DNA"/>
</dbReference>
<keyword evidence="3" id="KW-1185">Reference proteome</keyword>